<evidence type="ECO:0000313" key="1">
    <source>
        <dbReference type="EMBL" id="QAS68884.1"/>
    </source>
</evidence>
<organism evidence="1">
    <name type="scientific">Haloferax tailed virus 1</name>
    <name type="common">HFTV1</name>
    <dbReference type="NCBI Taxonomy" id="2507575"/>
    <lineage>
        <taxon>Viruses</taxon>
        <taxon>Duplodnaviria</taxon>
        <taxon>Heunggongvirae</taxon>
        <taxon>Uroviricota</taxon>
        <taxon>Caudoviricetes</taxon>
        <taxon>Kirjokansivirales</taxon>
        <taxon>Haloferuviridae</taxon>
        <taxon>Retbasiphovirus</taxon>
        <taxon>Retbasiphovirus hantatum</taxon>
        <taxon>Retbasiphovirus HFTV1</taxon>
    </lineage>
</organism>
<reference evidence="1" key="1">
    <citation type="journal article" date="2019" name="Environ. Microbiol.">
        <title>Novel haloarchaeal viruses from Lake Retba infecting Haloferax and Halorubrum species.</title>
        <authorList>
            <person name="Mizuno C.M."/>
            <person name="Prajapati B."/>
            <person name="Lucas-Staat S."/>
            <person name="Sime-Ngando T."/>
            <person name="Forterre P."/>
            <person name="Bamford D.H."/>
            <person name="Prangishvili D."/>
            <person name="Krupovic M."/>
            <person name="Oksanen H.M."/>
        </authorList>
    </citation>
    <scope>NUCLEOTIDE SEQUENCE</scope>
</reference>
<keyword evidence="2" id="KW-1185">Reference proteome</keyword>
<dbReference type="Proteomes" id="UP000289930">
    <property type="component" value="Segment"/>
</dbReference>
<evidence type="ECO:0000313" key="2">
    <source>
        <dbReference type="Proteomes" id="UP000289930"/>
    </source>
</evidence>
<proteinExistence type="predicted"/>
<name>A0A410N6Y3_HFTV1</name>
<protein>
    <submittedName>
        <fullName evidence="1">Uncharacterized protein</fullName>
    </submittedName>
</protein>
<gene>
    <name evidence="1" type="ORF">HFTV1-gp51</name>
</gene>
<dbReference type="EMBL" id="MG550112">
    <property type="protein sequence ID" value="QAS68884.1"/>
    <property type="molecule type" value="Genomic_DNA"/>
</dbReference>
<sequence>MYHRHPELLMGFFECAKPGVSDSVAIPPAFILDFFNPPKSNECVACVVTRIIRRAFASPEFHDSVIDVLDVWEFVALELGAGEEVVTNRPGASVKRVCLRLRVGHFNSTS</sequence>
<accession>A0A410N6Y3</accession>